<dbReference type="SMART" id="SM01373">
    <property type="entry name" value="MAGE"/>
    <property type="match status" value="1"/>
</dbReference>
<dbReference type="FunFam" id="1.10.10.1200:FF:000007">
    <property type="entry name" value="Melanoma-associated antigen C2"/>
    <property type="match status" value="1"/>
</dbReference>
<dbReference type="Pfam" id="PF01454">
    <property type="entry name" value="MAGE"/>
    <property type="match status" value="1"/>
</dbReference>
<dbReference type="OrthoDB" id="205198at2759"/>
<dbReference type="KEGG" id="umr:103668277"/>
<dbReference type="InterPro" id="IPR041898">
    <property type="entry name" value="MAGE_WH1"/>
</dbReference>
<dbReference type="PANTHER" id="PTHR11736:SF67">
    <property type="entry name" value="MELANOMA-ASSOCIATED ANTIGEN B6B"/>
    <property type="match status" value="1"/>
</dbReference>
<dbReference type="GO" id="GO:0000122">
    <property type="term" value="P:negative regulation of transcription by RNA polymerase II"/>
    <property type="evidence" value="ECO:0007669"/>
    <property type="project" value="TreeGrafter"/>
</dbReference>
<protein>
    <submittedName>
        <fullName evidence="4">Melanoma-associated antigen B17-like</fullName>
    </submittedName>
</protein>
<feature type="region of interest" description="Disordered" evidence="1">
    <location>
        <begin position="111"/>
        <end position="177"/>
    </location>
</feature>
<dbReference type="AlphaFoldDB" id="A0A8M1GCT7"/>
<reference evidence="4" key="2">
    <citation type="submission" date="2025-08" db="UniProtKB">
        <authorList>
            <consortium name="RefSeq"/>
        </authorList>
    </citation>
    <scope>IDENTIFICATION</scope>
    <source>
        <tissue evidence="4">Whole blood</tissue>
    </source>
</reference>
<proteinExistence type="predicted"/>
<name>A0A8M1GCT7_URSMA</name>
<gene>
    <name evidence="4" type="primary">LOC103668277</name>
</gene>
<dbReference type="PANTHER" id="PTHR11736">
    <property type="entry name" value="MELANOMA-ASSOCIATED ANTIGEN MAGE ANTIGEN"/>
    <property type="match status" value="1"/>
</dbReference>
<dbReference type="GeneID" id="103668277"/>
<feature type="compositionally biased region" description="Low complexity" evidence="1">
    <location>
        <begin position="111"/>
        <end position="125"/>
    </location>
</feature>
<dbReference type="InterPro" id="IPR002190">
    <property type="entry name" value="MHD_dom"/>
</dbReference>
<dbReference type="GO" id="GO:0005634">
    <property type="term" value="C:nucleus"/>
    <property type="evidence" value="ECO:0007669"/>
    <property type="project" value="TreeGrafter"/>
</dbReference>
<dbReference type="InterPro" id="IPR041899">
    <property type="entry name" value="MAGE_WH2"/>
</dbReference>
<reference evidence="3" key="1">
    <citation type="submission" date="2024-06" db="UniProtKB">
        <authorList>
            <consortium name="RefSeq"/>
        </authorList>
    </citation>
    <scope>NUCLEOTIDE SEQUENCE [LARGE SCALE GENOMIC DNA]</scope>
</reference>
<keyword evidence="3" id="KW-1185">Reference proteome</keyword>
<feature type="domain" description="MAGE" evidence="2">
    <location>
        <begin position="177"/>
        <end position="376"/>
    </location>
</feature>
<dbReference type="Proteomes" id="UP000261680">
    <property type="component" value="Chromosome X"/>
</dbReference>
<dbReference type="PROSITE" id="PS50838">
    <property type="entry name" value="MAGE"/>
    <property type="match status" value="1"/>
</dbReference>
<sequence length="392" mass="42927">MAGLDPGLLDPGSAQHTQRSQAHWWEGEDPSEDWGDSIPQNRGHADSPLLALASEGPGWFQTEVLPHFVLWRLGEPCPASPCLGARARSVPGRNATRAAVRLRVSGVLLLQQPQPQQQNPRSPQPAVGGMPPGSPEEGTPPQPQGARAPDSPGEGPAGPPRDQGAGGPAPAERKNPLTRKASVLVQFLLEKYAAGEPVAHAALLKLVSRKYREHFPEILRLTSERMELVFGLELREADARSQTYVLVSKLALPSDGSLGDNWGPPKTGLLMALLGVIFMKGNRATEEEVWEFLTVLGVQAGRRHPIFGEPRKLITEDLVRQGYLQYRPVPASDPPRYEFLWGPRAHEQTSKMQVLQVLAKINNTVPRCFPQLYEEALLEEGERAVARGPRRV</sequence>
<accession>A0A8M1GCT7</accession>
<evidence type="ECO:0000259" key="2">
    <source>
        <dbReference type="PROSITE" id="PS50838"/>
    </source>
</evidence>
<feature type="region of interest" description="Disordered" evidence="1">
    <location>
        <begin position="1"/>
        <end position="42"/>
    </location>
</feature>
<dbReference type="Gene3D" id="1.10.10.1200">
    <property type="entry name" value="MAGE homology domain, winged helix WH1 motif"/>
    <property type="match status" value="1"/>
</dbReference>
<dbReference type="Gene3D" id="1.10.10.1210">
    <property type="entry name" value="MAGE homology domain, winged helix WH2 motif"/>
    <property type="match status" value="1"/>
</dbReference>
<evidence type="ECO:0000256" key="1">
    <source>
        <dbReference type="SAM" id="MobiDB-lite"/>
    </source>
</evidence>
<dbReference type="FunFam" id="1.10.10.1210:FF:000001">
    <property type="entry name" value="melanoma-associated antigen D1"/>
    <property type="match status" value="1"/>
</dbReference>
<dbReference type="RefSeq" id="XP_040492695.1">
    <property type="nucleotide sequence ID" value="XM_040636761.1"/>
</dbReference>
<feature type="compositionally biased region" description="Pro residues" evidence="1">
    <location>
        <begin position="132"/>
        <end position="143"/>
    </location>
</feature>
<organism evidence="3 4">
    <name type="scientific">Ursus maritimus</name>
    <name type="common">Polar bear</name>
    <name type="synonym">Thalarctos maritimus</name>
    <dbReference type="NCBI Taxonomy" id="29073"/>
    <lineage>
        <taxon>Eukaryota</taxon>
        <taxon>Metazoa</taxon>
        <taxon>Chordata</taxon>
        <taxon>Craniata</taxon>
        <taxon>Vertebrata</taxon>
        <taxon>Euteleostomi</taxon>
        <taxon>Mammalia</taxon>
        <taxon>Eutheria</taxon>
        <taxon>Laurasiatheria</taxon>
        <taxon>Carnivora</taxon>
        <taxon>Caniformia</taxon>
        <taxon>Ursidae</taxon>
        <taxon>Ursus</taxon>
    </lineage>
</organism>
<dbReference type="InterPro" id="IPR037445">
    <property type="entry name" value="MAGE"/>
</dbReference>
<evidence type="ECO:0000313" key="4">
    <source>
        <dbReference type="RefSeq" id="XP_040492695.1"/>
    </source>
</evidence>
<evidence type="ECO:0000313" key="3">
    <source>
        <dbReference type="Proteomes" id="UP000261680"/>
    </source>
</evidence>